<organism evidence="1 2">
    <name type="scientific">[Candida] jaroonii</name>
    <dbReference type="NCBI Taxonomy" id="467808"/>
    <lineage>
        <taxon>Eukaryota</taxon>
        <taxon>Fungi</taxon>
        <taxon>Dikarya</taxon>
        <taxon>Ascomycota</taxon>
        <taxon>Saccharomycotina</taxon>
        <taxon>Pichiomycetes</taxon>
        <taxon>Debaryomycetaceae</taxon>
        <taxon>Yamadazyma</taxon>
    </lineage>
</organism>
<accession>A0ACA9Y5X4</accession>
<dbReference type="Proteomes" id="UP001152531">
    <property type="component" value="Unassembled WGS sequence"/>
</dbReference>
<dbReference type="EMBL" id="CALSDN010000003">
    <property type="protein sequence ID" value="CAH6720355.1"/>
    <property type="molecule type" value="Genomic_DNA"/>
</dbReference>
<sequence>MDSPINIGDSTTNSIQDKLSNTHLDTTFSSQVYNSNYSGEKYIELILKINSFQVSILRRVQDSYINLNQLLRILVELKIFSEEQIDKYINNEVLENLQFKNIEGYTPEYLDYRKYKNEVIRGIWITFDKAIYISNKFGIYEIVKNLFLVNVHDFDELKKLEVEKKRKISDIQEEDDDEVMEEPEQSESINNPNYPYSLPPLTEDKNDIKTKFNQLFKKSDGDIKEEILKTFGDDKITDIPLDQDGKTALHFASTLGNLELLKNLIKLKINSPIRGSNNGENPLIACISVTNSMEKGNFLEILTLLKDNIFLLNSNNDTILHYLSKSKQETCNYYSNKLIQFIIKDESQNLLEKFLKMVNLKNLDNGNTALHNAIEQNNKWMINILLEFNADYNITNKAGVKAIDFDITKEIINTKKLNQFEYNDDELYLMELIKTSLEFMNKKVQIIGDLTIEEDYPIKKPKINVEEESQDSVSALFNSIKGILNDTNSEYESIINSKRQQIKLLNQQLFNTTLLTTNNKFLNKKINEKLSLLDNLKLQMSNITEKLEILNNELPEDSSDRFDADEPFRIDLLYNKLIKNEDPSDVKSEILPELPESIILKARIDSYKQLNENLSNELENLQHYDNLTNKFKKVVSFCTGVDINEVDELLDGLLEAVEGQQ</sequence>
<evidence type="ECO:0000313" key="2">
    <source>
        <dbReference type="Proteomes" id="UP001152531"/>
    </source>
</evidence>
<gene>
    <name evidence="1" type="ORF">CLIB1444_03S10066</name>
</gene>
<reference evidence="1" key="1">
    <citation type="submission" date="2022-06" db="EMBL/GenBank/DDBJ databases">
        <authorList>
            <person name="Legras J.-L."/>
            <person name="Devillers H."/>
            <person name="Grondin C."/>
        </authorList>
    </citation>
    <scope>NUCLEOTIDE SEQUENCE</scope>
    <source>
        <strain evidence="1">CLIB 1444</strain>
    </source>
</reference>
<keyword evidence="2" id="KW-1185">Reference proteome</keyword>
<comment type="caution">
    <text evidence="1">The sequence shown here is derived from an EMBL/GenBank/DDBJ whole genome shotgun (WGS) entry which is preliminary data.</text>
</comment>
<proteinExistence type="predicted"/>
<evidence type="ECO:0000313" key="1">
    <source>
        <dbReference type="EMBL" id="CAH6720355.1"/>
    </source>
</evidence>
<name>A0ACA9Y5X4_9ASCO</name>
<protein>
    <submittedName>
        <fullName evidence="1">Uncharacterized protein</fullName>
    </submittedName>
</protein>